<dbReference type="EMBL" id="GBXM01011936">
    <property type="protein sequence ID" value="JAH96641.1"/>
    <property type="molecule type" value="Transcribed_RNA"/>
</dbReference>
<reference evidence="2" key="2">
    <citation type="journal article" date="2015" name="Fish Shellfish Immunol.">
        <title>Early steps in the European eel (Anguilla anguilla)-Vibrio vulnificus interaction in the gills: Role of the RtxA13 toxin.</title>
        <authorList>
            <person name="Callol A."/>
            <person name="Pajuelo D."/>
            <person name="Ebbesson L."/>
            <person name="Teles M."/>
            <person name="MacKenzie S."/>
            <person name="Amaro C."/>
        </authorList>
    </citation>
    <scope>NUCLEOTIDE SEQUENCE</scope>
</reference>
<evidence type="ECO:0000256" key="1">
    <source>
        <dbReference type="SAM" id="MobiDB-lite"/>
    </source>
</evidence>
<reference evidence="2" key="1">
    <citation type="submission" date="2014-11" db="EMBL/GenBank/DDBJ databases">
        <authorList>
            <person name="Amaro Gonzalez C."/>
        </authorList>
    </citation>
    <scope>NUCLEOTIDE SEQUENCE</scope>
</reference>
<evidence type="ECO:0000313" key="2">
    <source>
        <dbReference type="EMBL" id="JAH96641.1"/>
    </source>
</evidence>
<name>A0A0E9X2E2_ANGAN</name>
<proteinExistence type="predicted"/>
<sequence length="91" mass="10053">MSVRTPLRKRNRWTSRSRRCRSTTSTFLCLLKATECSFRAGARGQPLLRIPCHSHLLTNTATRSDGKHVGQPAPSSSAKMAALLTTERIGT</sequence>
<feature type="region of interest" description="Disordered" evidence="1">
    <location>
        <begin position="62"/>
        <end position="81"/>
    </location>
</feature>
<protein>
    <submittedName>
        <fullName evidence="2">Uncharacterized protein</fullName>
    </submittedName>
</protein>
<accession>A0A0E9X2E2</accession>
<dbReference type="AlphaFoldDB" id="A0A0E9X2E2"/>
<organism evidence="2">
    <name type="scientific">Anguilla anguilla</name>
    <name type="common">European freshwater eel</name>
    <name type="synonym">Muraena anguilla</name>
    <dbReference type="NCBI Taxonomy" id="7936"/>
    <lineage>
        <taxon>Eukaryota</taxon>
        <taxon>Metazoa</taxon>
        <taxon>Chordata</taxon>
        <taxon>Craniata</taxon>
        <taxon>Vertebrata</taxon>
        <taxon>Euteleostomi</taxon>
        <taxon>Actinopterygii</taxon>
        <taxon>Neopterygii</taxon>
        <taxon>Teleostei</taxon>
        <taxon>Anguilliformes</taxon>
        <taxon>Anguillidae</taxon>
        <taxon>Anguilla</taxon>
    </lineage>
</organism>